<reference evidence="3 4" key="1">
    <citation type="journal article" date="2019" name="BMC Genomics">
        <title>Chromosome level assembly and comparative genome analysis confirm lager-brewing yeasts originated from a single hybridization.</title>
        <authorList>
            <person name="Salazar A.N."/>
            <person name="Gorter de Vries A.R."/>
            <person name="van den Broek M."/>
            <person name="Brouwers N."/>
            <person name="de la Torre Cortes P."/>
            <person name="Kuijpers N.G.A."/>
            <person name="Daran J.G."/>
            <person name="Abeel T."/>
        </authorList>
    </citation>
    <scope>NUCLEOTIDE SEQUENCE [LARGE SCALE GENOMIC DNA]</scope>
    <source>
        <strain evidence="3 4">CBS 1483</strain>
    </source>
</reference>
<dbReference type="InterPro" id="IPR019783">
    <property type="entry name" value="SDO1/SBDS_N"/>
</dbReference>
<dbReference type="AlphaFoldDB" id="A0A6C1DST0"/>
<evidence type="ECO:0000256" key="1">
    <source>
        <dbReference type="SAM" id="MobiDB-lite"/>
    </source>
</evidence>
<dbReference type="SMR" id="A0A6C1DST0"/>
<name>A0A6C1DST0_SACPS</name>
<evidence type="ECO:0000313" key="3">
    <source>
        <dbReference type="EMBL" id="QID79935.1"/>
    </source>
</evidence>
<dbReference type="Pfam" id="PF01172">
    <property type="entry name" value="SBDS_N"/>
    <property type="match status" value="1"/>
</dbReference>
<feature type="compositionally biased region" description="Polar residues" evidence="1">
    <location>
        <begin position="90"/>
        <end position="99"/>
    </location>
</feature>
<accession>A0A6C1DST0</accession>
<dbReference type="InterPro" id="IPR036786">
    <property type="entry name" value="Ribosome_mat_SBDS_N_sf"/>
</dbReference>
<proteinExistence type="predicted"/>
<evidence type="ECO:0000259" key="2">
    <source>
        <dbReference type="Pfam" id="PF01172"/>
    </source>
</evidence>
<feature type="region of interest" description="Disordered" evidence="1">
    <location>
        <begin position="89"/>
        <end position="111"/>
    </location>
</feature>
<organism evidence="3 4">
    <name type="scientific">Saccharomyces pastorianus</name>
    <name type="common">Lager yeast</name>
    <name type="synonym">Saccharomyces cerevisiae x Saccharomyces eubayanus</name>
    <dbReference type="NCBI Taxonomy" id="27292"/>
    <lineage>
        <taxon>Eukaryota</taxon>
        <taxon>Fungi</taxon>
        <taxon>Dikarya</taxon>
        <taxon>Ascomycota</taxon>
        <taxon>Saccharomycotina</taxon>
        <taxon>Saccharomycetes</taxon>
        <taxon>Saccharomycetales</taxon>
        <taxon>Saccharomycetaceae</taxon>
        <taxon>Saccharomyces</taxon>
    </lineage>
</organism>
<keyword evidence="4" id="KW-1185">Reference proteome</keyword>
<feature type="domain" description="Ribosome maturation protein SDO1/SBDS N-terminal" evidence="2">
    <location>
        <begin position="4"/>
        <end position="96"/>
    </location>
</feature>
<dbReference type="Proteomes" id="UP000501346">
    <property type="component" value="Chromosome ScVIII"/>
</dbReference>
<sequence length="111" mass="12009">MSTVTKYFYKGENTDLIVFAASEELVDEYLKNPSIGKLSEVVELFEVFTPQDGRGAEGELGAASKAQVENEFGKGKKIEEVIDLILRNGKPNSTTSSLKTKGGNAGTKAYN</sequence>
<protein>
    <submittedName>
        <fullName evidence="3">SDO1-like protein YHR087W</fullName>
    </submittedName>
</protein>
<dbReference type="SUPFAM" id="SSF89895">
    <property type="entry name" value="FYSH domain"/>
    <property type="match status" value="1"/>
</dbReference>
<dbReference type="Gene3D" id="3.30.1250.10">
    <property type="entry name" value="Ribosome maturation protein SBDS, N-terminal domain"/>
    <property type="match status" value="1"/>
</dbReference>
<evidence type="ECO:0000313" key="4">
    <source>
        <dbReference type="Proteomes" id="UP000501346"/>
    </source>
</evidence>
<gene>
    <name evidence="3" type="primary">RTC3_1</name>
    <name evidence="3" type="ORF">GRS66_002236</name>
</gene>
<dbReference type="OrthoDB" id="2567806at2759"/>
<dbReference type="EMBL" id="CP048989">
    <property type="protein sequence ID" value="QID79935.1"/>
    <property type="molecule type" value="Genomic_DNA"/>
</dbReference>